<dbReference type="InterPro" id="IPR050832">
    <property type="entry name" value="Bact_Acetyltransf"/>
</dbReference>
<dbReference type="EMBL" id="LR700645">
    <property type="protein sequence ID" value="VVM15060.1"/>
    <property type="molecule type" value="Genomic_DNA"/>
</dbReference>
<gene>
    <name evidence="3" type="ORF">PS683_03375</name>
</gene>
<sequence length="149" mass="16704">MTQLLSIRPIKELPEQIVELEAQAVREGFRFVTRLITEWQDHSNRFDQPGECLLGVFCNEQLVAIGGVSSDPYAGPTVGRLRRVFVAPAMRGRHVGKDLVQALLKHAELAFEAVHVFTDTPKAAAFYLRCGFDQVADSTATHVRTSRRR</sequence>
<dbReference type="PANTHER" id="PTHR43877">
    <property type="entry name" value="AMINOALKYLPHOSPHONATE N-ACETYLTRANSFERASE-RELATED-RELATED"/>
    <property type="match status" value="1"/>
</dbReference>
<keyword evidence="2" id="KW-0012">Acyltransferase</keyword>
<evidence type="ECO:0000313" key="3">
    <source>
        <dbReference type="EMBL" id="VVM15060.1"/>
    </source>
</evidence>
<reference evidence="3" key="1">
    <citation type="submission" date="2019-09" db="EMBL/GenBank/DDBJ databases">
        <authorList>
            <person name="Chandra G."/>
            <person name="Truman W A."/>
        </authorList>
    </citation>
    <scope>NUCLEOTIDE SEQUENCE</scope>
    <source>
        <strain evidence="3">PS683</strain>
    </source>
</reference>
<dbReference type="Pfam" id="PF00583">
    <property type="entry name" value="Acetyltransf_1"/>
    <property type="match status" value="1"/>
</dbReference>
<dbReference type="AlphaFoldDB" id="A0A5E6MUL5"/>
<dbReference type="Gene3D" id="3.40.630.30">
    <property type="match status" value="1"/>
</dbReference>
<dbReference type="GO" id="GO:0016747">
    <property type="term" value="F:acyltransferase activity, transferring groups other than amino-acyl groups"/>
    <property type="evidence" value="ECO:0007669"/>
    <property type="project" value="InterPro"/>
</dbReference>
<dbReference type="InterPro" id="IPR000182">
    <property type="entry name" value="GNAT_dom"/>
</dbReference>
<protein>
    <submittedName>
        <fullName evidence="3">Uncharacterized protein</fullName>
    </submittedName>
</protein>
<proteinExistence type="predicted"/>
<keyword evidence="1" id="KW-0808">Transferase</keyword>
<accession>A0A5E6MUL5</accession>
<dbReference type="SUPFAM" id="SSF55729">
    <property type="entry name" value="Acyl-CoA N-acyltransferases (Nat)"/>
    <property type="match status" value="1"/>
</dbReference>
<dbReference type="PROSITE" id="PS51186">
    <property type="entry name" value="GNAT"/>
    <property type="match status" value="1"/>
</dbReference>
<evidence type="ECO:0000256" key="2">
    <source>
        <dbReference type="ARBA" id="ARBA00023315"/>
    </source>
</evidence>
<dbReference type="CDD" id="cd04301">
    <property type="entry name" value="NAT_SF"/>
    <property type="match status" value="1"/>
</dbReference>
<evidence type="ECO:0000256" key="1">
    <source>
        <dbReference type="ARBA" id="ARBA00022679"/>
    </source>
</evidence>
<name>A0A5E6MUL5_PSEFL</name>
<dbReference type="InterPro" id="IPR016181">
    <property type="entry name" value="Acyl_CoA_acyltransferase"/>
</dbReference>
<organism evidence="3">
    <name type="scientific">Pseudomonas fluorescens</name>
    <dbReference type="NCBI Taxonomy" id="294"/>
    <lineage>
        <taxon>Bacteria</taxon>
        <taxon>Pseudomonadati</taxon>
        <taxon>Pseudomonadota</taxon>
        <taxon>Gammaproteobacteria</taxon>
        <taxon>Pseudomonadales</taxon>
        <taxon>Pseudomonadaceae</taxon>
        <taxon>Pseudomonas</taxon>
    </lineage>
</organism>